<name>A0A0K2KTE4_MYCTX</name>
<evidence type="ECO:0000313" key="4">
    <source>
        <dbReference type="EMBL" id="CKR17123.1"/>
    </source>
</evidence>
<evidence type="ECO:0000313" key="18">
    <source>
        <dbReference type="Proteomes" id="UP000048289"/>
    </source>
</evidence>
<dbReference type="PATRIC" id="fig|1773.206.peg.1085"/>
<dbReference type="EMBL" id="CQQC01000527">
    <property type="protein sequence ID" value="CNV16779.1"/>
    <property type="molecule type" value="Genomic_DNA"/>
</dbReference>
<organism evidence="10 12">
    <name type="scientific">Mycobacterium tuberculosis</name>
    <dbReference type="NCBI Taxonomy" id="1773"/>
    <lineage>
        <taxon>Bacteria</taxon>
        <taxon>Bacillati</taxon>
        <taxon>Actinomycetota</taxon>
        <taxon>Actinomycetes</taxon>
        <taxon>Mycobacteriales</taxon>
        <taxon>Mycobacteriaceae</taxon>
        <taxon>Mycobacterium</taxon>
        <taxon>Mycobacterium tuberculosis complex</taxon>
    </lineage>
</organism>
<dbReference type="Proteomes" id="UP000046947">
    <property type="component" value="Unassembled WGS sequence"/>
</dbReference>
<evidence type="ECO:0000313" key="20">
    <source>
        <dbReference type="Proteomes" id="UP000048948"/>
    </source>
</evidence>
<dbReference type="EMBL" id="CSAD01000144">
    <property type="protein sequence ID" value="COV23116.1"/>
    <property type="molecule type" value="Genomic_DNA"/>
</dbReference>
<gene>
    <name evidence="3" type="ORF">ERS007657_02031</name>
    <name evidence="7" type="ORF">ERS007661_01756</name>
    <name evidence="8" type="ORF">ERS007679_01373</name>
    <name evidence="1" type="ORF">ERS007681_01768</name>
    <name evidence="2" type="ORF">ERS007688_04529</name>
    <name evidence="10" type="ORF">ERS007703_02400</name>
    <name evidence="11" type="ORF">ERS007720_01356</name>
    <name evidence="9" type="ORF">ERS007741_00381</name>
    <name evidence="6" type="ORF">ERS027646_01721</name>
    <name evidence="4" type="ORF">ERS027659_00847</name>
    <name evidence="5" type="ORF">ERS027661_01337</name>
</gene>
<evidence type="ECO:0000313" key="14">
    <source>
        <dbReference type="Proteomes" id="UP000044938"/>
    </source>
</evidence>
<accession>A0A0K2KTE4</accession>
<dbReference type="RefSeq" id="WP_003410696.1">
    <property type="nucleotide sequence ID" value="NZ_CNIV01000047.1"/>
</dbReference>
<dbReference type="Proteomes" id="UP000048600">
    <property type="component" value="Unassembled WGS sequence"/>
</dbReference>
<dbReference type="EMBL" id="CNFU01000215">
    <property type="protein sequence ID" value="CKR44704.1"/>
    <property type="molecule type" value="Genomic_DNA"/>
</dbReference>
<dbReference type="Proteomes" id="UP000038802">
    <property type="component" value="Unassembled WGS sequence"/>
</dbReference>
<dbReference type="PROSITE" id="PS51257">
    <property type="entry name" value="PROKAR_LIPOPROTEIN"/>
    <property type="match status" value="1"/>
</dbReference>
<dbReference type="EMBL" id="CNFT01000130">
    <property type="protein sequence ID" value="CKR17123.1"/>
    <property type="molecule type" value="Genomic_DNA"/>
</dbReference>
<dbReference type="Proteomes" id="UP000039217">
    <property type="component" value="Unassembled WGS sequence"/>
</dbReference>
<sequence>MRANGVFGLLAAAACGVPIPVIDNRAEEMTGRHATTATSFSITDQSCAS</sequence>
<protein>
    <submittedName>
        <fullName evidence="10">Uncharacterized protein</fullName>
    </submittedName>
</protein>
<dbReference type="Proteomes" id="UP000050164">
    <property type="component" value="Unassembled WGS sequence"/>
</dbReference>
<evidence type="ECO:0000313" key="8">
    <source>
        <dbReference type="EMBL" id="COV23116.1"/>
    </source>
</evidence>
<dbReference type="EMBL" id="CNGE01000271">
    <property type="protein sequence ID" value="CKS36375.1"/>
    <property type="molecule type" value="Genomic_DNA"/>
</dbReference>
<evidence type="ECO:0000313" key="3">
    <source>
        <dbReference type="EMBL" id="CFR82266.1"/>
    </source>
</evidence>
<evidence type="ECO:0000313" key="6">
    <source>
        <dbReference type="EMBL" id="CKS36375.1"/>
    </source>
</evidence>
<evidence type="ECO:0000313" key="19">
    <source>
        <dbReference type="Proteomes" id="UP000048600"/>
    </source>
</evidence>
<reference evidence="12 13" key="1">
    <citation type="submission" date="2015-03" db="EMBL/GenBank/DDBJ databases">
        <authorList>
            <consortium name="Pathogen Informatics"/>
        </authorList>
    </citation>
    <scope>NUCLEOTIDE SEQUENCE [LARGE SCALE GENOMIC DNA]</scope>
    <source>
        <strain evidence="6 20">Bir 172</strain>
        <strain evidence="4 22">Bir 185</strain>
        <strain evidence="5 21">Bir 187</strain>
        <strain evidence="3 16">C09601061</strain>
        <strain evidence="7 13">D00501624</strain>
        <strain evidence="8 15">G09801536</strain>
        <strain evidence="1 18">G09901357</strain>
        <strain evidence="2 17">H09601792</strain>
        <strain evidence="12">K00500041</strain>
        <strain evidence="11 14">M09401471</strain>
        <strain evidence="9 19">P00601463</strain>
    </source>
</reference>
<evidence type="ECO:0000313" key="5">
    <source>
        <dbReference type="EMBL" id="CKR44704.1"/>
    </source>
</evidence>
<evidence type="ECO:0000313" key="7">
    <source>
        <dbReference type="EMBL" id="CNV16779.1"/>
    </source>
</evidence>
<dbReference type="EMBL" id="CHKL01000022">
    <property type="protein sequence ID" value="COV66079.1"/>
    <property type="molecule type" value="Genomic_DNA"/>
</dbReference>
<dbReference type="EMBL" id="CSAJ01000132">
    <property type="protein sequence ID" value="COV98558.1"/>
    <property type="molecule type" value="Genomic_DNA"/>
</dbReference>
<evidence type="ECO:0000313" key="17">
    <source>
        <dbReference type="Proteomes" id="UP000046947"/>
    </source>
</evidence>
<reference evidence="10" key="2">
    <citation type="submission" date="2015-03" db="EMBL/GenBank/DDBJ databases">
        <authorList>
            <person name="Murphy D."/>
        </authorList>
    </citation>
    <scope>NUCLEOTIDE SEQUENCE [LARGE SCALE GENOMIC DNA]</scope>
    <source>
        <strain evidence="10">K00500041</strain>
    </source>
</reference>
<evidence type="ECO:0000313" key="11">
    <source>
        <dbReference type="EMBL" id="COV98558.1"/>
    </source>
</evidence>
<dbReference type="Proteomes" id="UP000049023">
    <property type="component" value="Unassembled WGS sequence"/>
</dbReference>
<evidence type="ECO:0000313" key="1">
    <source>
        <dbReference type="EMBL" id="CFE39388.1"/>
    </source>
</evidence>
<evidence type="ECO:0000313" key="22">
    <source>
        <dbReference type="Proteomes" id="UP000050164"/>
    </source>
</evidence>
<dbReference type="AlphaFoldDB" id="A0A0K2KTE4"/>
<dbReference type="Proteomes" id="UP000045842">
    <property type="component" value="Unassembled WGS sequence"/>
</dbReference>
<dbReference type="Proteomes" id="UP000048289">
    <property type="component" value="Unassembled WGS sequence"/>
</dbReference>
<evidence type="ECO:0000313" key="12">
    <source>
        <dbReference type="Proteomes" id="UP000038802"/>
    </source>
</evidence>
<evidence type="ECO:0000313" key="2">
    <source>
        <dbReference type="EMBL" id="CFE84970.1"/>
    </source>
</evidence>
<evidence type="ECO:0000313" key="13">
    <source>
        <dbReference type="Proteomes" id="UP000039217"/>
    </source>
</evidence>
<dbReference type="Proteomes" id="UP000044938">
    <property type="component" value="Unassembled WGS sequence"/>
</dbReference>
<dbReference type="EMBL" id="CGCX01000716">
    <property type="protein sequence ID" value="CFR82266.1"/>
    <property type="molecule type" value="Genomic_DNA"/>
</dbReference>
<evidence type="ECO:0000313" key="21">
    <source>
        <dbReference type="Proteomes" id="UP000049023"/>
    </source>
</evidence>
<evidence type="ECO:0000313" key="15">
    <source>
        <dbReference type="Proteomes" id="UP000045842"/>
    </source>
</evidence>
<dbReference type="EMBL" id="CSAE01000258">
    <property type="protein sequence ID" value="COV96185.1"/>
    <property type="molecule type" value="Genomic_DNA"/>
</dbReference>
<evidence type="ECO:0000313" key="9">
    <source>
        <dbReference type="EMBL" id="COV66079.1"/>
    </source>
</evidence>
<evidence type="ECO:0000313" key="16">
    <source>
        <dbReference type="Proteomes" id="UP000046680"/>
    </source>
</evidence>
<proteinExistence type="predicted"/>
<dbReference type="Proteomes" id="UP000046680">
    <property type="component" value="Unassembled WGS sequence"/>
</dbReference>
<dbReference type="Proteomes" id="UP000048948">
    <property type="component" value="Unassembled WGS sequence"/>
</dbReference>
<dbReference type="EMBL" id="CFOH01001418">
    <property type="protein sequence ID" value="CFE84970.1"/>
    <property type="molecule type" value="Genomic_DNA"/>
</dbReference>
<dbReference type="EMBL" id="CFOE01000195">
    <property type="protein sequence ID" value="CFE39388.1"/>
    <property type="molecule type" value="Genomic_DNA"/>
</dbReference>
<evidence type="ECO:0000313" key="10">
    <source>
        <dbReference type="EMBL" id="COV96185.1"/>
    </source>
</evidence>